<evidence type="ECO:0000313" key="4">
    <source>
        <dbReference type="EMBL" id="CAK8674575.1"/>
    </source>
</evidence>
<dbReference type="Gene3D" id="1.10.472.10">
    <property type="entry name" value="Cyclin-like"/>
    <property type="match status" value="1"/>
</dbReference>
<evidence type="ECO:0000313" key="5">
    <source>
        <dbReference type="Proteomes" id="UP001642483"/>
    </source>
</evidence>
<feature type="transmembrane region" description="Helical" evidence="3">
    <location>
        <begin position="227"/>
        <end position="249"/>
    </location>
</feature>
<keyword evidence="3" id="KW-0812">Transmembrane</keyword>
<dbReference type="PANTHER" id="PTHR15615:SF108">
    <property type="entry name" value="PROTEIN CNPPD1"/>
    <property type="match status" value="1"/>
</dbReference>
<protein>
    <recommendedName>
        <fullName evidence="2">Protein CNPPD1</fullName>
    </recommendedName>
</protein>
<keyword evidence="3" id="KW-0472">Membrane</keyword>
<keyword evidence="3" id="KW-1133">Transmembrane helix</keyword>
<evidence type="ECO:0000256" key="3">
    <source>
        <dbReference type="SAM" id="Phobius"/>
    </source>
</evidence>
<organism evidence="4 5">
    <name type="scientific">Clavelina lepadiformis</name>
    <name type="common">Light-bulb sea squirt</name>
    <name type="synonym">Ascidia lepadiformis</name>
    <dbReference type="NCBI Taxonomy" id="159417"/>
    <lineage>
        <taxon>Eukaryota</taxon>
        <taxon>Metazoa</taxon>
        <taxon>Chordata</taxon>
        <taxon>Tunicata</taxon>
        <taxon>Ascidiacea</taxon>
        <taxon>Aplousobranchia</taxon>
        <taxon>Clavelinidae</taxon>
        <taxon>Clavelina</taxon>
    </lineage>
</organism>
<name>A0ABP0F4D5_CLALP</name>
<dbReference type="EMBL" id="CAWYQH010000013">
    <property type="protein sequence ID" value="CAK8674575.1"/>
    <property type="molecule type" value="Genomic_DNA"/>
</dbReference>
<reference evidence="4 5" key="1">
    <citation type="submission" date="2024-02" db="EMBL/GenBank/DDBJ databases">
        <authorList>
            <person name="Daric V."/>
            <person name="Darras S."/>
        </authorList>
    </citation>
    <scope>NUCLEOTIDE SEQUENCE [LARGE SCALE GENOMIC DNA]</scope>
</reference>
<dbReference type="Pfam" id="PF08613">
    <property type="entry name" value="Cyclin"/>
    <property type="match status" value="1"/>
</dbReference>
<dbReference type="CDD" id="cd20557">
    <property type="entry name" value="CYCLIN_ScPCL1-like"/>
    <property type="match status" value="1"/>
</dbReference>
<dbReference type="Proteomes" id="UP001642483">
    <property type="component" value="Unassembled WGS sequence"/>
</dbReference>
<gene>
    <name evidence="4" type="ORF">CVLEPA_LOCUS4264</name>
</gene>
<comment type="caution">
    <text evidence="4">The sequence shown here is derived from an EMBL/GenBank/DDBJ whole genome shotgun (WGS) entry which is preliminary data.</text>
</comment>
<comment type="similarity">
    <text evidence="1">Belongs to the CNPPD1 family.</text>
</comment>
<sequence>MDWEQMDKLFSSSELGDIGDSNLISHHDLSNRLRKTFYYSPHKNPGKDTLSFPITKAAVETFRKAAPTALGKLGHRYASRVARDACISPCSLLLGIIYVKRLSQRNPDYLQDISSSHLFLVSLMIASKYLYDEGISDEVYNDEWAASGLIETERINELEAEFLYKMDWRIFTKQADFLQMLDAFEARLAYQQGIERGWFSYTDCMCLLKSKVSVANMKKNLETLSQALCMCVVVYGSVMVASAGAVFFLRAVCNTRLQQPLPSFPEDKASLDNYTGILIEDQNVSVSLVHDLPSVNKQDEMGQLSPFTVGKQQKEKPLHNMDSAILSCRPSRASIYNNNTSMNQESFTGYITLLEAVIFAMPRNNETDRTFQTLDKCERCRTQDVTKAVR</sequence>
<accession>A0ABP0F4D5</accession>
<dbReference type="PANTHER" id="PTHR15615">
    <property type="match status" value="1"/>
</dbReference>
<evidence type="ECO:0000256" key="2">
    <source>
        <dbReference type="ARBA" id="ARBA00040808"/>
    </source>
</evidence>
<proteinExistence type="inferred from homology"/>
<keyword evidence="5" id="KW-1185">Reference proteome</keyword>
<dbReference type="InterPro" id="IPR013922">
    <property type="entry name" value="Cyclin_PHO80-like"/>
</dbReference>
<evidence type="ECO:0000256" key="1">
    <source>
        <dbReference type="ARBA" id="ARBA00038508"/>
    </source>
</evidence>